<dbReference type="Pfam" id="PF00135">
    <property type="entry name" value="COesterase"/>
    <property type="match status" value="1"/>
</dbReference>
<evidence type="ECO:0000313" key="4">
    <source>
        <dbReference type="Proteomes" id="UP000708208"/>
    </source>
</evidence>
<feature type="non-terminal residue" evidence="3">
    <location>
        <position position="97"/>
    </location>
</feature>
<feature type="domain" description="Carboxylesterase type B" evidence="2">
    <location>
        <begin position="12"/>
        <end position="87"/>
    </location>
</feature>
<sequence length="97" mass="11529">MLKDDMRFMLVFYPHRYGYIFSPTVETDHRNAFLTEHPLHILEQGRAQKIPLLTGVTANEGVMSTFSFYKNPQNMKAFEDNWEERISDVCNLRMRNK</sequence>
<keyword evidence="4" id="KW-1185">Reference proteome</keyword>
<dbReference type="Proteomes" id="UP000708208">
    <property type="component" value="Unassembled WGS sequence"/>
</dbReference>
<organism evidence="3 4">
    <name type="scientific">Allacma fusca</name>
    <dbReference type="NCBI Taxonomy" id="39272"/>
    <lineage>
        <taxon>Eukaryota</taxon>
        <taxon>Metazoa</taxon>
        <taxon>Ecdysozoa</taxon>
        <taxon>Arthropoda</taxon>
        <taxon>Hexapoda</taxon>
        <taxon>Collembola</taxon>
        <taxon>Symphypleona</taxon>
        <taxon>Sminthuridae</taxon>
        <taxon>Allacma</taxon>
    </lineage>
</organism>
<comment type="caution">
    <text evidence="3">The sequence shown here is derived from an EMBL/GenBank/DDBJ whole genome shotgun (WGS) entry which is preliminary data.</text>
</comment>
<name>A0A8J2L992_9HEXA</name>
<evidence type="ECO:0000256" key="1">
    <source>
        <dbReference type="ARBA" id="ARBA00023180"/>
    </source>
</evidence>
<evidence type="ECO:0000259" key="2">
    <source>
        <dbReference type="Pfam" id="PF00135"/>
    </source>
</evidence>
<dbReference type="AlphaFoldDB" id="A0A8J2L992"/>
<keyword evidence="1" id="KW-0325">Glycoprotein</keyword>
<dbReference type="OrthoDB" id="19653at2759"/>
<gene>
    <name evidence="3" type="ORF">AFUS01_LOCUS40559</name>
</gene>
<accession>A0A8J2L992</accession>
<dbReference type="InterPro" id="IPR002018">
    <property type="entry name" value="CarbesteraseB"/>
</dbReference>
<proteinExistence type="predicted"/>
<reference evidence="3" key="1">
    <citation type="submission" date="2021-06" db="EMBL/GenBank/DDBJ databases">
        <authorList>
            <person name="Hodson N. C."/>
            <person name="Mongue J. A."/>
            <person name="Jaron S. K."/>
        </authorList>
    </citation>
    <scope>NUCLEOTIDE SEQUENCE</scope>
</reference>
<protein>
    <recommendedName>
        <fullName evidence="2">Carboxylesterase type B domain-containing protein</fullName>
    </recommendedName>
</protein>
<evidence type="ECO:0000313" key="3">
    <source>
        <dbReference type="EMBL" id="CAG7830777.1"/>
    </source>
</evidence>
<dbReference type="EMBL" id="CAJVCH010557529">
    <property type="protein sequence ID" value="CAG7830777.1"/>
    <property type="molecule type" value="Genomic_DNA"/>
</dbReference>